<dbReference type="KEGG" id="vg:24170876"/>
<dbReference type="RefSeq" id="YP_009133255.1">
    <property type="nucleotide sequence ID" value="NC_026922.1"/>
</dbReference>
<dbReference type="GeneID" id="24170876"/>
<dbReference type="EMBL" id="KP752043">
    <property type="protein sequence ID" value="AKC91673.1"/>
    <property type="molecule type" value="Genomic_DNA"/>
</dbReference>
<evidence type="ECO:0000313" key="1">
    <source>
        <dbReference type="EMBL" id="AKC91673.1"/>
    </source>
</evidence>
<name>A0A0E3Z603_9ABAC</name>
<evidence type="ECO:0000313" key="2">
    <source>
        <dbReference type="Proteomes" id="UP000201190"/>
    </source>
</evidence>
<dbReference type="InterPro" id="IPR007748">
    <property type="entry name" value="AcMNPV_Orf109"/>
</dbReference>
<dbReference type="Pfam" id="PF05054">
    <property type="entry name" value="AcMNPV_Ac109"/>
    <property type="match status" value="2"/>
</dbReference>
<organism evidence="1 2">
    <name type="scientific">Lambdina fiscellaria nucleopolyhedrovirus</name>
    <dbReference type="NCBI Taxonomy" id="1642929"/>
    <lineage>
        <taxon>Viruses</taxon>
        <taxon>Viruses incertae sedis</taxon>
        <taxon>Naldaviricetes</taxon>
        <taxon>Lefavirales</taxon>
        <taxon>Baculoviridae</taxon>
        <taxon>Alphabaculovirus</taxon>
        <taxon>Alphabaculovirus lafiscellariae</taxon>
    </lineage>
</organism>
<dbReference type="Proteomes" id="UP000201190">
    <property type="component" value="Segment"/>
</dbReference>
<proteinExistence type="predicted"/>
<reference evidence="1 2" key="1">
    <citation type="journal article" date="2015" name="Genome Announc.">
        <title>Genome Sequence of an Alphabaculovirus Isolated from the Oak Looper, Lambdina fiscellaria, Contains a Putative 2-Kilobase-Pair Transposable Element Encoding a Transposase and a FLYWCH Domain-Containing Protein.</title>
        <authorList>
            <person name="Rohrmann G.F."/>
            <person name="Erlandson M.A."/>
            <person name="Theilmann D.A."/>
        </authorList>
    </citation>
    <scope>NUCLEOTIDE SEQUENCE [LARGE SCALE GENOMIC DNA]</scope>
    <source>
        <strain evidence="1">GR15</strain>
    </source>
</reference>
<accession>A0A0E3Z603</accession>
<protein>
    <submittedName>
        <fullName evidence="1">Ac109</fullName>
    </submittedName>
</protein>
<keyword evidence="2" id="KW-1185">Reference proteome</keyword>
<dbReference type="OrthoDB" id="5447at10239"/>
<sequence length="360" mass="41777">MSTLCPHNIKVCISSRFFLFPYNYVVPQKDVGGSPVLKLVVYVPTEDDVLYVDRGKFPQFKSVLVMRHESSGEGETRIAKKNSSATVVYWNPIVSINEVGVGETRVFSVLLTNDLFVCRTIIVDHQTPMCPIEIKTPMNYKRFSAIEGEHPQFYLNKLMNDAMNDFLICFKRDTPTMVKILKIKIILCIFEYRKTPARYLVYLPYLEMDEIFKKLRYERVRRLMKGDVSKMCMYIDRRALQYVRLAVEVMGRSAHSNQVVSLVYQFQSLVTVYQMVPDIIVNLNSLENQKRVRLYCKRDGYAITVNGLVPINFPDINPVAFDYSHVNNSKHLYEKMSAITKDAAMSNRVTVMPAMYNYFF</sequence>